<gene>
    <name evidence="1" type="ORF">COT91_00025</name>
</gene>
<comment type="caution">
    <text evidence="1">The sequence shown here is derived from an EMBL/GenBank/DDBJ whole genome shotgun (WGS) entry which is preliminary data.</text>
</comment>
<dbReference type="AlphaFoldDB" id="A0A2H0VF46"/>
<protein>
    <submittedName>
        <fullName evidence="1">Uncharacterized protein</fullName>
    </submittedName>
</protein>
<evidence type="ECO:0000313" key="2">
    <source>
        <dbReference type="Proteomes" id="UP000230557"/>
    </source>
</evidence>
<accession>A0A2H0VF46</accession>
<name>A0A2H0VF46_9BACT</name>
<proteinExistence type="predicted"/>
<evidence type="ECO:0000313" key="1">
    <source>
        <dbReference type="EMBL" id="PIR97701.1"/>
    </source>
</evidence>
<dbReference type="Proteomes" id="UP000230557">
    <property type="component" value="Unassembled WGS sequence"/>
</dbReference>
<reference evidence="2" key="1">
    <citation type="submission" date="2017-09" db="EMBL/GenBank/DDBJ databases">
        <title>Depth-based differentiation of microbial function through sediment-hosted aquifers and enrichment of novel symbionts in the deep terrestrial subsurface.</title>
        <authorList>
            <person name="Probst A.J."/>
            <person name="Ladd B."/>
            <person name="Jarett J.K."/>
            <person name="Geller-Mcgrath D.E."/>
            <person name="Sieber C.M.K."/>
            <person name="Emerson J.B."/>
            <person name="Anantharaman K."/>
            <person name="Thomas B.C."/>
            <person name="Malmstrom R."/>
            <person name="Stieglmeier M."/>
            <person name="Klingl A."/>
            <person name="Woyke T."/>
            <person name="Ryan C.M."/>
            <person name="Banfield J.F."/>
        </authorList>
    </citation>
    <scope>NUCLEOTIDE SEQUENCE [LARGE SCALE GENOMIC DNA]</scope>
</reference>
<dbReference type="EMBL" id="PFAJ01000001">
    <property type="protein sequence ID" value="PIR97701.1"/>
    <property type="molecule type" value="Genomic_DNA"/>
</dbReference>
<sequence>MDKKFDLFKDLVLKSDLSDEDKFTFVMLFSRSTDEELDVVLKLMKEDLDWVKKMFRNYKMKIEAKISKDSKKWDDILAREKKLLDTV</sequence>
<organism evidence="1 2">
    <name type="scientific">Candidatus Doudnabacteria bacterium CG10_big_fil_rev_8_21_14_0_10_41_10</name>
    <dbReference type="NCBI Taxonomy" id="1974551"/>
    <lineage>
        <taxon>Bacteria</taxon>
        <taxon>Candidatus Doudnaibacteriota</taxon>
    </lineage>
</organism>